<evidence type="ECO:0000259" key="7">
    <source>
        <dbReference type="Pfam" id="PF02687"/>
    </source>
</evidence>
<feature type="transmembrane region" description="Helical" evidence="6">
    <location>
        <begin position="520"/>
        <end position="545"/>
    </location>
</feature>
<feature type="transmembrane region" description="Helical" evidence="6">
    <location>
        <begin position="198"/>
        <end position="216"/>
    </location>
</feature>
<evidence type="ECO:0000256" key="6">
    <source>
        <dbReference type="PIRNR" id="PIRNR018968"/>
    </source>
</evidence>
<keyword evidence="2 6" id="KW-1003">Cell membrane</keyword>
<dbReference type="InterPro" id="IPR027022">
    <property type="entry name" value="ABC_permease_BceB-typ"/>
</dbReference>
<keyword evidence="6" id="KW-0813">Transport</keyword>
<dbReference type="InterPro" id="IPR003838">
    <property type="entry name" value="ABC3_permease_C"/>
</dbReference>
<dbReference type="InterPro" id="IPR052536">
    <property type="entry name" value="ABC-4_Integral_Memb_Prot"/>
</dbReference>
<evidence type="ECO:0000256" key="4">
    <source>
        <dbReference type="ARBA" id="ARBA00022989"/>
    </source>
</evidence>
<evidence type="ECO:0000256" key="3">
    <source>
        <dbReference type="ARBA" id="ARBA00022692"/>
    </source>
</evidence>
<dbReference type="PIRSF" id="PIRSF018968">
    <property type="entry name" value="ABC_permease_BceB"/>
    <property type="match status" value="1"/>
</dbReference>
<feature type="transmembrane region" description="Helical" evidence="6">
    <location>
        <begin position="105"/>
        <end position="138"/>
    </location>
</feature>
<dbReference type="Proteomes" id="UP001144256">
    <property type="component" value="Unassembled WGS sequence"/>
</dbReference>
<comment type="caution">
    <text evidence="8">The sequence shown here is derived from an EMBL/GenBank/DDBJ whole genome shotgun (WGS) entry which is preliminary data.</text>
</comment>
<protein>
    <submittedName>
        <fullName evidence="8">ABC transporter permease</fullName>
    </submittedName>
</protein>
<dbReference type="RefSeq" id="WP_281814300.1">
    <property type="nucleotide sequence ID" value="NZ_BRLB01000003.1"/>
</dbReference>
<comment type="subcellular location">
    <subcellularLocation>
        <location evidence="1 6">Cell membrane</location>
        <topology evidence="1 6">Multi-pass membrane protein</topology>
    </subcellularLocation>
</comment>
<evidence type="ECO:0000256" key="2">
    <source>
        <dbReference type="ARBA" id="ARBA00022475"/>
    </source>
</evidence>
<dbReference type="PANTHER" id="PTHR46795">
    <property type="entry name" value="ABC TRANSPORTER PERMEASE-RELATED-RELATED"/>
    <property type="match status" value="1"/>
</dbReference>
<feature type="transmembrane region" description="Helical" evidence="6">
    <location>
        <begin position="158"/>
        <end position="177"/>
    </location>
</feature>
<accession>A0A9W5Y8G1</accession>
<feature type="transmembrane region" description="Helical" evidence="6">
    <location>
        <begin position="579"/>
        <end position="601"/>
    </location>
</feature>
<evidence type="ECO:0000313" key="9">
    <source>
        <dbReference type="Proteomes" id="UP001144256"/>
    </source>
</evidence>
<gene>
    <name evidence="8" type="ORF">SH1V18_15900</name>
</gene>
<dbReference type="PANTHER" id="PTHR46795:SF3">
    <property type="entry name" value="ABC TRANSPORTER PERMEASE"/>
    <property type="match status" value="1"/>
</dbReference>
<feature type="transmembrane region" description="Helical" evidence="6">
    <location>
        <begin position="613"/>
        <end position="635"/>
    </location>
</feature>
<feature type="domain" description="ABC3 transporter permease C-terminal" evidence="7">
    <location>
        <begin position="530"/>
        <end position="632"/>
    </location>
</feature>
<reference evidence="8" key="1">
    <citation type="submission" date="2022-06" db="EMBL/GenBank/DDBJ databases">
        <title>Vallitalea longa sp. nov., an anaerobic bacterium isolated from marine sediment.</title>
        <authorList>
            <person name="Hirano S."/>
            <person name="Terahara T."/>
            <person name="Mori K."/>
            <person name="Hamada M."/>
            <person name="Matsumoto R."/>
            <person name="Kobayashi T."/>
        </authorList>
    </citation>
    <scope>NUCLEOTIDE SEQUENCE</scope>
    <source>
        <strain evidence="8">SH18-1</strain>
    </source>
</reference>
<keyword evidence="5 6" id="KW-0472">Membrane</keyword>
<name>A0A9W5Y8G1_9FIRM</name>
<feature type="transmembrane region" description="Helical" evidence="6">
    <location>
        <begin position="18"/>
        <end position="35"/>
    </location>
</feature>
<dbReference type="AlphaFoldDB" id="A0A9W5Y8G1"/>
<evidence type="ECO:0000313" key="8">
    <source>
        <dbReference type="EMBL" id="GKX29110.1"/>
    </source>
</evidence>
<dbReference type="GO" id="GO:0055085">
    <property type="term" value="P:transmembrane transport"/>
    <property type="evidence" value="ECO:0007669"/>
    <property type="project" value="UniProtKB-UniRule"/>
</dbReference>
<keyword evidence="9" id="KW-1185">Reference proteome</keyword>
<evidence type="ECO:0000256" key="5">
    <source>
        <dbReference type="ARBA" id="ARBA00023136"/>
    </source>
</evidence>
<sequence length="642" mass="73619">MTYYSIMFNNMKKNFKNYYIYIMSTVFSVLIFYLFNSIKYNKEMMAAVNSSGNVTAVFSATSYIVLLFSLIFIWYSNSFFVKKRKNEIALYSLLGLKKKKIGRMLFVENMIIAVIALVIGIAVGTLFSKLIVMLILRMLNEFVYVSFSFSIRAARDTVIFFLIIFLIASIHSYRLIYKVKLIELFASSRKKEKPFKTRPIFAIISLALVIYGYYLSQHMVNALFVINVFIVLGTVIAGTYGLFSYFLVFIVRMLKKRKKILYKGNNILAISNIAYRIKSHTVTFATIAILSASTIAALGMVDSAYYDFKTNEAENYPYTFTYKYIDEATNDKVLDIVNNSDKNELIGNMKIDRAKVSGMINYDFETKVAEWNLGSDQTFYTISNSTFNKMMDIREMDKQIKLKDDECVLNFSSVQLYDLHKLKGSTIDVNANDISAGKLTIQKLYKQSIVKNGYDPMYLVVSDNIYDKIIESGAETNSYYAVKVTDPLDSKELSDEIIKTVPADNGLTTYYYHFKDANEAYVTILFAVFFVGIIFLISTGSIIYFKLITEANDERDRYTILRKIGVSKKDITRSVKKQILLMFLLPLIVGLCHSGFALSAFNQVLNAHILTPVIVTMVGYSVIYLIYYFLTVNYYKKIILKK</sequence>
<dbReference type="GO" id="GO:0005886">
    <property type="term" value="C:plasma membrane"/>
    <property type="evidence" value="ECO:0007669"/>
    <property type="project" value="UniProtKB-SubCell"/>
</dbReference>
<feature type="domain" description="ABC3 transporter permease C-terminal" evidence="7">
    <location>
        <begin position="62"/>
        <end position="178"/>
    </location>
</feature>
<feature type="transmembrane region" description="Helical" evidence="6">
    <location>
        <begin position="222"/>
        <end position="251"/>
    </location>
</feature>
<evidence type="ECO:0000256" key="1">
    <source>
        <dbReference type="ARBA" id="ARBA00004651"/>
    </source>
</evidence>
<feature type="transmembrane region" description="Helical" evidence="6">
    <location>
        <begin position="282"/>
        <end position="301"/>
    </location>
</feature>
<comment type="similarity">
    <text evidence="6">Belongs to the ABC-4 integral membrane protein family.</text>
</comment>
<keyword evidence="4 6" id="KW-1133">Transmembrane helix</keyword>
<dbReference type="Pfam" id="PF02687">
    <property type="entry name" value="FtsX"/>
    <property type="match status" value="2"/>
</dbReference>
<keyword evidence="3 6" id="KW-0812">Transmembrane</keyword>
<proteinExistence type="inferred from homology"/>
<feature type="transmembrane region" description="Helical" evidence="6">
    <location>
        <begin position="55"/>
        <end position="75"/>
    </location>
</feature>
<organism evidence="8 9">
    <name type="scientific">Vallitalea longa</name>
    <dbReference type="NCBI Taxonomy" id="2936439"/>
    <lineage>
        <taxon>Bacteria</taxon>
        <taxon>Bacillati</taxon>
        <taxon>Bacillota</taxon>
        <taxon>Clostridia</taxon>
        <taxon>Lachnospirales</taxon>
        <taxon>Vallitaleaceae</taxon>
        <taxon>Vallitalea</taxon>
    </lineage>
</organism>
<dbReference type="EMBL" id="BRLB01000003">
    <property type="protein sequence ID" value="GKX29110.1"/>
    <property type="molecule type" value="Genomic_DNA"/>
</dbReference>